<accession>A0A382X8Y5</accession>
<evidence type="ECO:0000313" key="2">
    <source>
        <dbReference type="EMBL" id="SVD67329.1"/>
    </source>
</evidence>
<dbReference type="InterPro" id="IPR001466">
    <property type="entry name" value="Beta-lactam-related"/>
</dbReference>
<dbReference type="PANTHER" id="PTHR43283:SF3">
    <property type="entry name" value="BETA-LACTAMASE FAMILY PROTEIN (AFU_ORTHOLOGUE AFUA_5G07500)"/>
    <property type="match status" value="1"/>
</dbReference>
<feature type="non-terminal residue" evidence="2">
    <location>
        <position position="153"/>
    </location>
</feature>
<name>A0A382X8Y5_9ZZZZ</name>
<protein>
    <recommendedName>
        <fullName evidence="1">Beta-lactamase-related domain-containing protein</fullName>
    </recommendedName>
</protein>
<feature type="domain" description="Beta-lactamase-related" evidence="1">
    <location>
        <begin position="27"/>
        <end position="150"/>
    </location>
</feature>
<organism evidence="2">
    <name type="scientific">marine metagenome</name>
    <dbReference type="NCBI Taxonomy" id="408172"/>
    <lineage>
        <taxon>unclassified sequences</taxon>
        <taxon>metagenomes</taxon>
        <taxon>ecological metagenomes</taxon>
    </lineage>
</organism>
<dbReference type="PANTHER" id="PTHR43283">
    <property type="entry name" value="BETA-LACTAMASE-RELATED"/>
    <property type="match status" value="1"/>
</dbReference>
<gene>
    <name evidence="2" type="ORF">METZ01_LOCUS420183</name>
</gene>
<dbReference type="InterPro" id="IPR050789">
    <property type="entry name" value="Diverse_Enzym_Activities"/>
</dbReference>
<proteinExistence type="predicted"/>
<dbReference type="EMBL" id="UINC01165753">
    <property type="protein sequence ID" value="SVD67329.1"/>
    <property type="molecule type" value="Genomic_DNA"/>
</dbReference>
<dbReference type="SUPFAM" id="SSF56601">
    <property type="entry name" value="beta-lactamase/transpeptidase-like"/>
    <property type="match status" value="1"/>
</dbReference>
<dbReference type="InterPro" id="IPR012338">
    <property type="entry name" value="Beta-lactam/transpept-like"/>
</dbReference>
<reference evidence="2" key="1">
    <citation type="submission" date="2018-05" db="EMBL/GenBank/DDBJ databases">
        <authorList>
            <person name="Lanie J.A."/>
            <person name="Ng W.-L."/>
            <person name="Kazmierczak K.M."/>
            <person name="Andrzejewski T.M."/>
            <person name="Davidsen T.M."/>
            <person name="Wayne K.J."/>
            <person name="Tettelin H."/>
            <person name="Glass J.I."/>
            <person name="Rusch D."/>
            <person name="Podicherti R."/>
            <person name="Tsui H.-C.T."/>
            <person name="Winkler M.E."/>
        </authorList>
    </citation>
    <scope>NUCLEOTIDE SEQUENCE</scope>
</reference>
<dbReference type="AlphaFoldDB" id="A0A382X8Y5"/>
<dbReference type="Pfam" id="PF00144">
    <property type="entry name" value="Beta-lactamase"/>
    <property type="match status" value="1"/>
</dbReference>
<sequence length="153" mass="17062">MAGELDLVEPSTVGLNHERLKRVADYAKSYVDNDFMVGTDVLVSRHGKVALRESFGFADREAQRSVGPDTIWRIFSMTKPIVSVAVMQLVEEGKLRLQDPLSDFVPAFEKTEVFSGGTADKPETVPVERPINIVDLLTHTSGLSYWFTNQHPV</sequence>
<dbReference type="Gene3D" id="3.40.710.10">
    <property type="entry name" value="DD-peptidase/beta-lactamase superfamily"/>
    <property type="match status" value="1"/>
</dbReference>
<evidence type="ECO:0000259" key="1">
    <source>
        <dbReference type="Pfam" id="PF00144"/>
    </source>
</evidence>